<proteinExistence type="predicted"/>
<keyword evidence="2" id="KW-0732">Signal</keyword>
<dbReference type="OrthoDB" id="9978201at2"/>
<accession>A0A0N7MC95</accession>
<feature type="compositionally biased region" description="Acidic residues" evidence="1">
    <location>
        <begin position="159"/>
        <end position="171"/>
    </location>
</feature>
<gene>
    <name evidence="3" type="ORF">TA5114_03412</name>
</gene>
<name>A0A0N7MC95_9RHOB</name>
<feature type="signal peptide" evidence="2">
    <location>
        <begin position="1"/>
        <end position="27"/>
    </location>
</feature>
<evidence type="ECO:0000313" key="4">
    <source>
        <dbReference type="Proteomes" id="UP000051184"/>
    </source>
</evidence>
<protein>
    <submittedName>
        <fullName evidence="3">Uncharacterized protein</fullName>
    </submittedName>
</protein>
<keyword evidence="4" id="KW-1185">Reference proteome</keyword>
<organism evidence="3 4">
    <name type="scientific">Cognatishimia activa</name>
    <dbReference type="NCBI Taxonomy" id="1715691"/>
    <lineage>
        <taxon>Bacteria</taxon>
        <taxon>Pseudomonadati</taxon>
        <taxon>Pseudomonadota</taxon>
        <taxon>Alphaproteobacteria</taxon>
        <taxon>Rhodobacterales</taxon>
        <taxon>Paracoccaceae</taxon>
        <taxon>Cognatishimia</taxon>
    </lineage>
</organism>
<dbReference type="RefSeq" id="WP_058316501.1">
    <property type="nucleotide sequence ID" value="NZ_CYTO01000024.1"/>
</dbReference>
<dbReference type="STRING" id="1715691.TA5113_02551"/>
<evidence type="ECO:0000256" key="2">
    <source>
        <dbReference type="SAM" id="SignalP"/>
    </source>
</evidence>
<dbReference type="Proteomes" id="UP000051184">
    <property type="component" value="Unassembled WGS sequence"/>
</dbReference>
<sequence length="190" mass="20177">MVKNSRPFLIFKTAVIGIFGLSRVASAMPIAMNDHVTQVETWRAVKDDMTPHAQGAVPLGEHVKDVIANADLRNDLIDTVELTYSMVSADEIGALDNFWMEVVTSLADASAISTYLSVRASMVDPIFTEGVDSLVWQVQAGGTNCDGDRCNNGGGNGEEGCDASDQENSNDDGDRGGGGGNFNNGFGQRT</sequence>
<evidence type="ECO:0000256" key="1">
    <source>
        <dbReference type="SAM" id="MobiDB-lite"/>
    </source>
</evidence>
<feature type="region of interest" description="Disordered" evidence="1">
    <location>
        <begin position="153"/>
        <end position="190"/>
    </location>
</feature>
<reference evidence="4" key="1">
    <citation type="submission" date="2015-09" db="EMBL/GenBank/DDBJ databases">
        <authorList>
            <person name="Rodrigo-Torres Lidia"/>
            <person name="Arahal R.David."/>
        </authorList>
    </citation>
    <scope>NUCLEOTIDE SEQUENCE [LARGE SCALE GENOMIC DNA]</scope>
    <source>
        <strain evidence="4">CECT 5114</strain>
    </source>
</reference>
<feature type="chain" id="PRO_5006016074" evidence="2">
    <location>
        <begin position="28"/>
        <end position="190"/>
    </location>
</feature>
<evidence type="ECO:0000313" key="3">
    <source>
        <dbReference type="EMBL" id="CUK27584.1"/>
    </source>
</evidence>
<dbReference type="AlphaFoldDB" id="A0A0N7MC95"/>
<dbReference type="EMBL" id="CYUE01000025">
    <property type="protein sequence ID" value="CUK27584.1"/>
    <property type="molecule type" value="Genomic_DNA"/>
</dbReference>